<dbReference type="Proteomes" id="UP000008514">
    <property type="component" value="Chromosome"/>
</dbReference>
<organism evidence="9 10">
    <name type="scientific">Psychroflexus torquis (strain ATCC 700755 / CIP 106069 / ACAM 623)</name>
    <dbReference type="NCBI Taxonomy" id="313595"/>
    <lineage>
        <taxon>Bacteria</taxon>
        <taxon>Pseudomonadati</taxon>
        <taxon>Bacteroidota</taxon>
        <taxon>Flavobacteriia</taxon>
        <taxon>Flavobacteriales</taxon>
        <taxon>Flavobacteriaceae</taxon>
        <taxon>Psychroflexus</taxon>
    </lineage>
</organism>
<gene>
    <name evidence="9" type="ordered locus">P700755_000600</name>
</gene>
<dbReference type="RefSeq" id="WP_015023237.1">
    <property type="nucleotide sequence ID" value="NC_018721.1"/>
</dbReference>
<dbReference type="GO" id="GO:0016020">
    <property type="term" value="C:membrane"/>
    <property type="evidence" value="ECO:0007669"/>
    <property type="project" value="TreeGrafter"/>
</dbReference>
<feature type="chain" id="PRO_5003879523" evidence="7">
    <location>
        <begin position="21"/>
        <end position="274"/>
    </location>
</feature>
<keyword evidence="10" id="KW-1185">Reference proteome</keyword>
<dbReference type="KEGG" id="ptq:P700755_000600"/>
<keyword evidence="5 6" id="KW-0482">Metalloprotease</keyword>
<dbReference type="eggNOG" id="COG0501">
    <property type="taxonomic scope" value="Bacteria"/>
</dbReference>
<evidence type="ECO:0000256" key="3">
    <source>
        <dbReference type="ARBA" id="ARBA00022801"/>
    </source>
</evidence>
<dbReference type="GO" id="GO:0046872">
    <property type="term" value="F:metal ion binding"/>
    <property type="evidence" value="ECO:0007669"/>
    <property type="project" value="UniProtKB-KW"/>
</dbReference>
<dbReference type="EMBL" id="CP003879">
    <property type="protein sequence ID" value="AFU67620.1"/>
    <property type="molecule type" value="Genomic_DNA"/>
</dbReference>
<dbReference type="PROSITE" id="PS51257">
    <property type="entry name" value="PROKAR_LIPOPROTEIN"/>
    <property type="match status" value="1"/>
</dbReference>
<dbReference type="Gene3D" id="3.30.2010.10">
    <property type="entry name" value="Metalloproteases ('zincins'), catalytic domain"/>
    <property type="match status" value="1"/>
</dbReference>
<comment type="similarity">
    <text evidence="6">Belongs to the peptidase M48 family.</text>
</comment>
<reference evidence="9" key="1">
    <citation type="submission" date="2006-03" db="EMBL/GenBank/DDBJ databases">
        <authorList>
            <person name="Bowman J."/>
            <person name="Ferriera S."/>
            <person name="Johnson J."/>
            <person name="Kravitz S."/>
            <person name="Halpern A."/>
            <person name="Remington K."/>
            <person name="Beeson K."/>
            <person name="Tran B."/>
            <person name="Rogers Y.-H."/>
            <person name="Friedman R."/>
            <person name="Venter J.C."/>
        </authorList>
    </citation>
    <scope>NUCLEOTIDE SEQUENCE [LARGE SCALE GENOMIC DNA]</scope>
    <source>
        <strain evidence="9">ATCC 700755</strain>
    </source>
</reference>
<dbReference type="Pfam" id="PF01435">
    <property type="entry name" value="Peptidase_M48"/>
    <property type="match status" value="1"/>
</dbReference>
<reference evidence="9" key="2">
    <citation type="submission" date="2012-09" db="EMBL/GenBank/DDBJ databases">
        <title>The complete sequence of Psychroflexus torquis an extreme psychrophile from sea-ice that is stimulated by light.</title>
        <authorList>
            <person name="Feng S."/>
            <person name="Powell S.M."/>
            <person name="Bowman J.P."/>
        </authorList>
    </citation>
    <scope>NUCLEOTIDE SEQUENCE [LARGE SCALE GENOMIC DNA]</scope>
    <source>
        <strain evidence="9">ATCC 700755</strain>
    </source>
</reference>
<dbReference type="PANTHER" id="PTHR22726:SF24">
    <property type="entry name" value="M48 FAMILY METALLOPEPTIDASE"/>
    <property type="match status" value="1"/>
</dbReference>
<feature type="domain" description="Peptidase M48" evidence="8">
    <location>
        <begin position="92"/>
        <end position="256"/>
    </location>
</feature>
<evidence type="ECO:0000256" key="2">
    <source>
        <dbReference type="ARBA" id="ARBA00022723"/>
    </source>
</evidence>
<evidence type="ECO:0000256" key="5">
    <source>
        <dbReference type="ARBA" id="ARBA00023049"/>
    </source>
</evidence>
<name>K4IQ51_PSYTT</name>
<keyword evidence="4 6" id="KW-0862">Zinc</keyword>
<evidence type="ECO:0000256" key="6">
    <source>
        <dbReference type="RuleBase" id="RU003983"/>
    </source>
</evidence>
<evidence type="ECO:0000313" key="9">
    <source>
        <dbReference type="EMBL" id="AFU67620.1"/>
    </source>
</evidence>
<comment type="cofactor">
    <cofactor evidence="6">
        <name>Zn(2+)</name>
        <dbReference type="ChEBI" id="CHEBI:29105"/>
    </cofactor>
    <text evidence="6">Binds 1 zinc ion per subunit.</text>
</comment>
<evidence type="ECO:0000259" key="8">
    <source>
        <dbReference type="Pfam" id="PF01435"/>
    </source>
</evidence>
<dbReference type="GO" id="GO:0051603">
    <property type="term" value="P:proteolysis involved in protein catabolic process"/>
    <property type="evidence" value="ECO:0007669"/>
    <property type="project" value="TreeGrafter"/>
</dbReference>
<evidence type="ECO:0000256" key="1">
    <source>
        <dbReference type="ARBA" id="ARBA00022670"/>
    </source>
</evidence>
<dbReference type="STRING" id="313595.P700755_000600"/>
<keyword evidence="7" id="KW-0732">Signal</keyword>
<evidence type="ECO:0000256" key="7">
    <source>
        <dbReference type="SAM" id="SignalP"/>
    </source>
</evidence>
<keyword evidence="1 6" id="KW-0645">Protease</keyword>
<feature type="signal peptide" evidence="7">
    <location>
        <begin position="1"/>
        <end position="20"/>
    </location>
</feature>
<keyword evidence="2" id="KW-0479">Metal-binding</keyword>
<sequence>MSKFKFCTSFLLILFIFGCGQNPFTGKSTLALVPNSQIIPMSFQQYNQVLEESKVIKEGDQAQMIQRVGLKIANASERWLIENGYPNYTDDYKWEFNLIDDDQVNAWAMPGGKIAFYTGILPIAENEAGVAAIMGHEVAHALANHGQQRMSAGQIQQTVGAVGTIALGNQDQQTQELFTSAYGIGSQIGIMLPFSRNHETEADKIGIKLMAIAGYNPDEAAKLWKRMKESSGGAGPPQFLSTHPSNDERISNLQNWSAEAKAEAAKFGVTSFQN</sequence>
<protein>
    <submittedName>
        <fullName evidence="9">M48 family peptidase</fullName>
    </submittedName>
</protein>
<evidence type="ECO:0000256" key="4">
    <source>
        <dbReference type="ARBA" id="ARBA00022833"/>
    </source>
</evidence>
<dbReference type="PANTHER" id="PTHR22726">
    <property type="entry name" value="METALLOENDOPEPTIDASE OMA1"/>
    <property type="match status" value="1"/>
</dbReference>
<dbReference type="OrthoDB" id="9810445at2"/>
<evidence type="ECO:0000313" key="10">
    <source>
        <dbReference type="Proteomes" id="UP000008514"/>
    </source>
</evidence>
<accession>K4IQ51</accession>
<keyword evidence="3 6" id="KW-0378">Hydrolase</keyword>
<dbReference type="AlphaFoldDB" id="K4IQ51"/>
<dbReference type="InterPro" id="IPR001915">
    <property type="entry name" value="Peptidase_M48"/>
</dbReference>
<dbReference type="CDD" id="cd07331">
    <property type="entry name" value="M48C_Oma1_like"/>
    <property type="match status" value="1"/>
</dbReference>
<dbReference type="GO" id="GO:0004222">
    <property type="term" value="F:metalloendopeptidase activity"/>
    <property type="evidence" value="ECO:0007669"/>
    <property type="project" value="InterPro"/>
</dbReference>
<dbReference type="HOGENOM" id="CLU_029002_5_0_10"/>
<dbReference type="InterPro" id="IPR051156">
    <property type="entry name" value="Mito/Outer_Membr_Metalloprot"/>
</dbReference>
<proteinExistence type="inferred from homology"/>